<organism evidence="1 2">
    <name type="scientific">Lyophyllum shimeji</name>
    <name type="common">Hon-shimeji</name>
    <name type="synonym">Tricholoma shimeji</name>
    <dbReference type="NCBI Taxonomy" id="47721"/>
    <lineage>
        <taxon>Eukaryota</taxon>
        <taxon>Fungi</taxon>
        <taxon>Dikarya</taxon>
        <taxon>Basidiomycota</taxon>
        <taxon>Agaricomycotina</taxon>
        <taxon>Agaricomycetes</taxon>
        <taxon>Agaricomycetidae</taxon>
        <taxon>Agaricales</taxon>
        <taxon>Tricholomatineae</taxon>
        <taxon>Lyophyllaceae</taxon>
        <taxon>Lyophyllum</taxon>
    </lineage>
</organism>
<reference evidence="1" key="1">
    <citation type="submission" date="2022-07" db="EMBL/GenBank/DDBJ databases">
        <title>The genome of Lyophyllum shimeji provides insight into the initial evolution of ectomycorrhizal fungal genome.</title>
        <authorList>
            <person name="Kobayashi Y."/>
            <person name="Shibata T."/>
            <person name="Hirakawa H."/>
            <person name="Shigenobu S."/>
            <person name="Nishiyama T."/>
            <person name="Yamada A."/>
            <person name="Hasebe M."/>
            <person name="Kawaguchi M."/>
        </authorList>
    </citation>
    <scope>NUCLEOTIDE SEQUENCE</scope>
    <source>
        <strain evidence="1">AT787</strain>
    </source>
</reference>
<sequence>MTKTTNRNIRFWLGPPIVRSEASLRILFGQGSSWLAQPASQGIIGGPVWFLFAMVGGQESRDWPWEVTLRHPSVGPRLPGDRIHVQ</sequence>
<keyword evidence="2" id="KW-1185">Reference proteome</keyword>
<evidence type="ECO:0000313" key="2">
    <source>
        <dbReference type="Proteomes" id="UP001063166"/>
    </source>
</evidence>
<comment type="caution">
    <text evidence="1">The sequence shown here is derived from an EMBL/GenBank/DDBJ whole genome shotgun (WGS) entry which is preliminary data.</text>
</comment>
<dbReference type="Proteomes" id="UP001063166">
    <property type="component" value="Unassembled WGS sequence"/>
</dbReference>
<gene>
    <name evidence="1" type="ORF">LshimejAT787_0702890</name>
</gene>
<protein>
    <submittedName>
        <fullName evidence="1">Uncharacterized protein</fullName>
    </submittedName>
</protein>
<evidence type="ECO:0000313" key="1">
    <source>
        <dbReference type="EMBL" id="GLB39779.1"/>
    </source>
</evidence>
<dbReference type="EMBL" id="BRPK01000007">
    <property type="protein sequence ID" value="GLB39779.1"/>
    <property type="molecule type" value="Genomic_DNA"/>
</dbReference>
<name>A0A9P3PQM9_LYOSH</name>
<proteinExistence type="predicted"/>
<accession>A0A9P3PQM9</accession>
<dbReference type="AlphaFoldDB" id="A0A9P3PQM9"/>